<dbReference type="InterPro" id="IPR024791">
    <property type="entry name" value="Cyt_c/ubiquinol_Oxase_su3"/>
</dbReference>
<reference evidence="11 12" key="1">
    <citation type="submission" date="2021-02" db="EMBL/GenBank/DDBJ databases">
        <title>De Novo genome assembly of isolated myxobacteria.</title>
        <authorList>
            <person name="Stevens D.C."/>
        </authorList>
    </citation>
    <scope>NUCLEOTIDE SEQUENCE [LARGE SCALE GENOMIC DNA]</scope>
    <source>
        <strain evidence="12">SCPEA02</strain>
    </source>
</reference>
<evidence type="ECO:0000256" key="5">
    <source>
        <dbReference type="ARBA" id="ARBA00022989"/>
    </source>
</evidence>
<feature type="region of interest" description="Disordered" evidence="8">
    <location>
        <begin position="1"/>
        <end position="20"/>
    </location>
</feature>
<evidence type="ECO:0000256" key="9">
    <source>
        <dbReference type="SAM" id="Phobius"/>
    </source>
</evidence>
<evidence type="ECO:0000259" key="10">
    <source>
        <dbReference type="PROSITE" id="PS50253"/>
    </source>
</evidence>
<dbReference type="EMBL" id="CP071090">
    <property type="protein sequence ID" value="QSQ21605.1"/>
    <property type="molecule type" value="Genomic_DNA"/>
</dbReference>
<comment type="subcellular location">
    <subcellularLocation>
        <location evidence="1 7">Cell membrane</location>
        <topology evidence="1 7">Multi-pass membrane protein</topology>
    </subcellularLocation>
</comment>
<keyword evidence="4 7" id="KW-0812">Transmembrane</keyword>
<dbReference type="PANTHER" id="PTHR11403:SF2">
    <property type="entry name" value="CYTOCHROME BO(3) UBIQUINOL OXIDASE SUBUNIT 3"/>
    <property type="match status" value="1"/>
</dbReference>
<protein>
    <submittedName>
        <fullName evidence="11">Cytochrome c oxidase subunit 3</fullName>
    </submittedName>
</protein>
<evidence type="ECO:0000256" key="4">
    <source>
        <dbReference type="ARBA" id="ARBA00022692"/>
    </source>
</evidence>
<feature type="domain" description="Heme-copper oxidase subunit III family profile" evidence="10">
    <location>
        <begin position="35"/>
        <end position="198"/>
    </location>
</feature>
<dbReference type="Gene3D" id="1.20.120.80">
    <property type="entry name" value="Cytochrome c oxidase, subunit III, four-helix bundle"/>
    <property type="match status" value="1"/>
</dbReference>
<keyword evidence="3" id="KW-1003">Cell membrane</keyword>
<feature type="transmembrane region" description="Helical" evidence="9">
    <location>
        <begin position="55"/>
        <end position="75"/>
    </location>
</feature>
<evidence type="ECO:0000256" key="7">
    <source>
        <dbReference type="RuleBase" id="RU003376"/>
    </source>
</evidence>
<proteinExistence type="inferred from homology"/>
<keyword evidence="5 9" id="KW-1133">Transmembrane helix</keyword>
<evidence type="ECO:0000256" key="6">
    <source>
        <dbReference type="ARBA" id="ARBA00023136"/>
    </source>
</evidence>
<evidence type="ECO:0000313" key="11">
    <source>
        <dbReference type="EMBL" id="QSQ21605.1"/>
    </source>
</evidence>
<feature type="compositionally biased region" description="Low complexity" evidence="8">
    <location>
        <begin position="1"/>
        <end position="10"/>
    </location>
</feature>
<evidence type="ECO:0000256" key="2">
    <source>
        <dbReference type="ARBA" id="ARBA00010581"/>
    </source>
</evidence>
<dbReference type="InterPro" id="IPR000298">
    <property type="entry name" value="Cyt_c_oxidase-like_su3"/>
</dbReference>
<keyword evidence="12" id="KW-1185">Reference proteome</keyword>
<gene>
    <name evidence="11" type="ORF">JY651_41610</name>
</gene>
<feature type="transmembrane region" description="Helical" evidence="9">
    <location>
        <begin position="179"/>
        <end position="197"/>
    </location>
</feature>
<keyword evidence="6 9" id="KW-0472">Membrane</keyword>
<evidence type="ECO:0000256" key="3">
    <source>
        <dbReference type="ARBA" id="ARBA00022475"/>
    </source>
</evidence>
<feature type="transmembrane region" description="Helical" evidence="9">
    <location>
        <begin position="25"/>
        <end position="49"/>
    </location>
</feature>
<name>A0ABX7NS55_9BACT</name>
<evidence type="ECO:0000313" key="12">
    <source>
        <dbReference type="Proteomes" id="UP000662747"/>
    </source>
</evidence>
<feature type="transmembrane region" description="Helical" evidence="9">
    <location>
        <begin position="137"/>
        <end position="159"/>
    </location>
</feature>
<accession>A0ABX7NS55</accession>
<dbReference type="InterPro" id="IPR013833">
    <property type="entry name" value="Cyt_c_oxidase_su3_a-hlx"/>
</dbReference>
<evidence type="ECO:0000256" key="8">
    <source>
        <dbReference type="SAM" id="MobiDB-lite"/>
    </source>
</evidence>
<sequence>MRPSMSMRVPSSEEEGSQRDAETRWLGTVLGLAAWTMFFVSLSFAVGWYRMREPWPPLPISTVLLALPGLPLVFSSAMLHRAARVQPVSPREARRLLRLLGMTLASGAVFVAMQAAWTHLAFWNHHFRIPDDGVPASAFYGLTALHALHVLVVLAGVFFSTVRLKRSAEVGDSLRRLSLGGYFVTAMWLLLFVAVYLP</sequence>
<dbReference type="InterPro" id="IPR035973">
    <property type="entry name" value="Cyt_c_oxidase_su3-like_sf"/>
</dbReference>
<comment type="similarity">
    <text evidence="2 7">Belongs to the cytochrome c oxidase subunit 3 family.</text>
</comment>
<dbReference type="Pfam" id="PF00510">
    <property type="entry name" value="COX3"/>
    <property type="match status" value="1"/>
</dbReference>
<organism evidence="11 12">
    <name type="scientific">Pyxidicoccus parkwayensis</name>
    <dbReference type="NCBI Taxonomy" id="2813578"/>
    <lineage>
        <taxon>Bacteria</taxon>
        <taxon>Pseudomonadati</taxon>
        <taxon>Myxococcota</taxon>
        <taxon>Myxococcia</taxon>
        <taxon>Myxococcales</taxon>
        <taxon>Cystobacterineae</taxon>
        <taxon>Myxococcaceae</taxon>
        <taxon>Pyxidicoccus</taxon>
    </lineage>
</organism>
<dbReference type="PANTHER" id="PTHR11403">
    <property type="entry name" value="CYTOCHROME C OXIDASE SUBUNIT III"/>
    <property type="match status" value="1"/>
</dbReference>
<evidence type="ECO:0000256" key="1">
    <source>
        <dbReference type="ARBA" id="ARBA00004651"/>
    </source>
</evidence>
<dbReference type="SUPFAM" id="SSF81452">
    <property type="entry name" value="Cytochrome c oxidase subunit III-like"/>
    <property type="match status" value="1"/>
</dbReference>
<dbReference type="Proteomes" id="UP000662747">
    <property type="component" value="Chromosome"/>
</dbReference>
<feature type="transmembrane region" description="Helical" evidence="9">
    <location>
        <begin position="96"/>
        <end position="117"/>
    </location>
</feature>
<dbReference type="PROSITE" id="PS50253">
    <property type="entry name" value="COX3"/>
    <property type="match status" value="1"/>
</dbReference>
<dbReference type="RefSeq" id="WP_206723182.1">
    <property type="nucleotide sequence ID" value="NZ_CP071090.1"/>
</dbReference>